<reference evidence="2 3" key="1">
    <citation type="submission" date="2024-02" db="EMBL/GenBank/DDBJ databases">
        <title>Complete genome sequence of Pelagibacterium nitratireducens ZH15.</title>
        <authorList>
            <person name="Zhao L.H."/>
        </authorList>
    </citation>
    <scope>NUCLEOTIDE SEQUENCE [LARGE SCALE GENOMIC DNA]</scope>
    <source>
        <strain evidence="2 3">ZH15</strain>
    </source>
</reference>
<evidence type="ECO:0000259" key="1">
    <source>
        <dbReference type="PROSITE" id="PS50943"/>
    </source>
</evidence>
<organism evidence="2 3">
    <name type="scientific">Pelagibacterium nitratireducens</name>
    <dbReference type="NCBI Taxonomy" id="1046114"/>
    <lineage>
        <taxon>Bacteria</taxon>
        <taxon>Pseudomonadati</taxon>
        <taxon>Pseudomonadota</taxon>
        <taxon>Alphaproteobacteria</taxon>
        <taxon>Hyphomicrobiales</taxon>
        <taxon>Devosiaceae</taxon>
        <taxon>Pelagibacterium</taxon>
    </lineage>
</organism>
<name>A0ABZ2I421_9HYPH</name>
<dbReference type="InterPro" id="IPR010982">
    <property type="entry name" value="Lambda_DNA-bd_dom_sf"/>
</dbReference>
<proteinExistence type="predicted"/>
<accession>A0ABZ2I421</accession>
<dbReference type="PROSITE" id="PS50943">
    <property type="entry name" value="HTH_CROC1"/>
    <property type="match status" value="1"/>
</dbReference>
<evidence type="ECO:0000313" key="2">
    <source>
        <dbReference type="EMBL" id="WWT34608.1"/>
    </source>
</evidence>
<gene>
    <name evidence="2" type="ORF">V6617_09115</name>
</gene>
<feature type="domain" description="HTH cro/C1-type" evidence="1">
    <location>
        <begin position="18"/>
        <end position="72"/>
    </location>
</feature>
<dbReference type="Gene3D" id="1.10.260.40">
    <property type="entry name" value="lambda repressor-like DNA-binding domains"/>
    <property type="match status" value="1"/>
</dbReference>
<dbReference type="Pfam" id="PF01381">
    <property type="entry name" value="HTH_3"/>
    <property type="match status" value="1"/>
</dbReference>
<dbReference type="SUPFAM" id="SSF47413">
    <property type="entry name" value="lambda repressor-like DNA-binding domains"/>
    <property type="match status" value="1"/>
</dbReference>
<protein>
    <submittedName>
        <fullName evidence="2">Helix-turn-helix transcriptional regulator</fullName>
    </submittedName>
</protein>
<dbReference type="SMART" id="SM00530">
    <property type="entry name" value="HTH_XRE"/>
    <property type="match status" value="1"/>
</dbReference>
<dbReference type="InterPro" id="IPR001387">
    <property type="entry name" value="Cro/C1-type_HTH"/>
</dbReference>
<keyword evidence="3" id="KW-1185">Reference proteome</keyword>
<dbReference type="CDD" id="cd00093">
    <property type="entry name" value="HTH_XRE"/>
    <property type="match status" value="1"/>
</dbReference>
<dbReference type="Proteomes" id="UP001369958">
    <property type="component" value="Chromosome"/>
</dbReference>
<evidence type="ECO:0000313" key="3">
    <source>
        <dbReference type="Proteomes" id="UP001369958"/>
    </source>
</evidence>
<sequence>MKPPNDSIHTIDITAEQVRAARALVGWSQDELANRAGVTRRTIAAFESGEKVPHRSTMCRILSVFEDSRVSFINSGEVIGVVRKAQA</sequence>
<dbReference type="EMBL" id="CP146275">
    <property type="protein sequence ID" value="WWT34608.1"/>
    <property type="molecule type" value="Genomic_DNA"/>
</dbReference>